<organism evidence="1 2">
    <name type="scientific">Clostridium yunnanense</name>
    <dbReference type="NCBI Taxonomy" id="2800325"/>
    <lineage>
        <taxon>Bacteria</taxon>
        <taxon>Bacillati</taxon>
        <taxon>Bacillota</taxon>
        <taxon>Clostridia</taxon>
        <taxon>Eubacteriales</taxon>
        <taxon>Clostridiaceae</taxon>
        <taxon>Clostridium</taxon>
    </lineage>
</organism>
<dbReference type="Proteomes" id="UP000596739">
    <property type="component" value="Unassembled WGS sequence"/>
</dbReference>
<dbReference type="EMBL" id="JAENHN010000054">
    <property type="protein sequence ID" value="MBK1813024.1"/>
    <property type="molecule type" value="Genomic_DNA"/>
</dbReference>
<evidence type="ECO:0000313" key="1">
    <source>
        <dbReference type="EMBL" id="MBK1813024.1"/>
    </source>
</evidence>
<sequence>MDLEMSDGFEILLNDIAKITSLKDYCYIFENTSNSFTSGLYEITSGGVEYSNETILIFNEFGKRIRDILQREGILVFFALQGNKAKFKFITHYNKELFSNDLFELIIFQEYNLEPCNEQRRCILKQSIKAEKIKNTLVYACYENNTDKIMKALKNPKQS</sequence>
<protein>
    <submittedName>
        <fullName evidence="1">Uncharacterized protein</fullName>
    </submittedName>
</protein>
<name>A0ABS1EUG4_9CLOT</name>
<dbReference type="RefSeq" id="WP_200272764.1">
    <property type="nucleotide sequence ID" value="NZ_JAENHN010000054.1"/>
</dbReference>
<reference evidence="2" key="1">
    <citation type="submission" date="2021-01" db="EMBL/GenBank/DDBJ databases">
        <title>Genome public.</title>
        <authorList>
            <person name="Liu C."/>
            <person name="Sun Q."/>
        </authorList>
    </citation>
    <scope>NUCLEOTIDE SEQUENCE [LARGE SCALE GENOMIC DNA]</scope>
    <source>
        <strain evidence="2">YIM B02505</strain>
    </source>
</reference>
<proteinExistence type="predicted"/>
<keyword evidence="2" id="KW-1185">Reference proteome</keyword>
<evidence type="ECO:0000313" key="2">
    <source>
        <dbReference type="Proteomes" id="UP000596739"/>
    </source>
</evidence>
<accession>A0ABS1EUG4</accession>
<gene>
    <name evidence="1" type="ORF">JHL18_20580</name>
</gene>
<comment type="caution">
    <text evidence="1">The sequence shown here is derived from an EMBL/GenBank/DDBJ whole genome shotgun (WGS) entry which is preliminary data.</text>
</comment>